<dbReference type="EMBL" id="ASPP01004284">
    <property type="protein sequence ID" value="ETO32330.1"/>
    <property type="molecule type" value="Genomic_DNA"/>
</dbReference>
<dbReference type="Proteomes" id="UP000023152">
    <property type="component" value="Unassembled WGS sequence"/>
</dbReference>
<reference evidence="2 3" key="1">
    <citation type="journal article" date="2013" name="Curr. Biol.">
        <title>The Genome of the Foraminiferan Reticulomyxa filosa.</title>
        <authorList>
            <person name="Glockner G."/>
            <person name="Hulsmann N."/>
            <person name="Schleicher M."/>
            <person name="Noegel A.A."/>
            <person name="Eichinger L."/>
            <person name="Gallinger C."/>
            <person name="Pawlowski J."/>
            <person name="Sierra R."/>
            <person name="Euteneuer U."/>
            <person name="Pillet L."/>
            <person name="Moustafa A."/>
            <person name="Platzer M."/>
            <person name="Groth M."/>
            <person name="Szafranski K."/>
            <person name="Schliwa M."/>
        </authorList>
    </citation>
    <scope>NUCLEOTIDE SEQUENCE [LARGE SCALE GENOMIC DNA]</scope>
</reference>
<keyword evidence="1" id="KW-0472">Membrane</keyword>
<accession>X6P195</accession>
<gene>
    <name evidence="2" type="ORF">RFI_04787</name>
</gene>
<dbReference type="AlphaFoldDB" id="X6P195"/>
<evidence type="ECO:0000256" key="1">
    <source>
        <dbReference type="SAM" id="Phobius"/>
    </source>
</evidence>
<evidence type="ECO:0000313" key="3">
    <source>
        <dbReference type="Proteomes" id="UP000023152"/>
    </source>
</evidence>
<name>X6P195_RETFI</name>
<keyword evidence="1" id="KW-0812">Transmembrane</keyword>
<keyword evidence="1" id="KW-1133">Transmembrane helix</keyword>
<proteinExistence type="predicted"/>
<evidence type="ECO:0000313" key="2">
    <source>
        <dbReference type="EMBL" id="ETO32330.1"/>
    </source>
</evidence>
<feature type="transmembrane region" description="Helical" evidence="1">
    <location>
        <begin position="96"/>
        <end position="112"/>
    </location>
</feature>
<feature type="transmembrane region" description="Helical" evidence="1">
    <location>
        <begin position="124"/>
        <end position="143"/>
    </location>
</feature>
<keyword evidence="3" id="KW-1185">Reference proteome</keyword>
<organism evidence="2 3">
    <name type="scientific">Reticulomyxa filosa</name>
    <dbReference type="NCBI Taxonomy" id="46433"/>
    <lineage>
        <taxon>Eukaryota</taxon>
        <taxon>Sar</taxon>
        <taxon>Rhizaria</taxon>
        <taxon>Retaria</taxon>
        <taxon>Foraminifera</taxon>
        <taxon>Monothalamids</taxon>
        <taxon>Reticulomyxidae</taxon>
        <taxon>Reticulomyxa</taxon>
    </lineage>
</organism>
<protein>
    <submittedName>
        <fullName evidence="2">Uncharacterized protein</fullName>
    </submittedName>
</protein>
<sequence length="285" mass="33786">MFWLVYVSGGVLGNLAVVWKYYYHYDKSPDKVQALSKNNKPKMLEYNWCDSWTQKLIQKKRDYNNRINDWLHKLINDDKAFVGCSSCIYVINQNRILYIMIYTCANFVMFFVAKKKKKRDIMSLFPVVFATCFLDMFASYMNYKRPQLEVIAAMRDLNRTNKMEHVLQDTTDRIAHWKIRNSNAVLGILILGIKEDKKFSEGFQQPSKLIKKESKAQIMTPILICVFLVGKVQVKVTTECFFLFKRTLTCNWMLDKNICKLFEISYFQYFLTICERLTSFAVMKY</sequence>
<comment type="caution">
    <text evidence="2">The sequence shown here is derived from an EMBL/GenBank/DDBJ whole genome shotgun (WGS) entry which is preliminary data.</text>
</comment>